<proteinExistence type="predicted"/>
<evidence type="ECO:0000313" key="2">
    <source>
        <dbReference type="EMBL" id="PIO60614.1"/>
    </source>
</evidence>
<accession>A0A2G9TRK0</accession>
<keyword evidence="1" id="KW-0472">Membrane</keyword>
<dbReference type="EMBL" id="KZ355098">
    <property type="protein sequence ID" value="PIO60614.1"/>
    <property type="molecule type" value="Genomic_DNA"/>
</dbReference>
<dbReference type="Proteomes" id="UP000230423">
    <property type="component" value="Unassembled WGS sequence"/>
</dbReference>
<evidence type="ECO:0000313" key="3">
    <source>
        <dbReference type="Proteomes" id="UP000230423"/>
    </source>
</evidence>
<feature type="transmembrane region" description="Helical" evidence="1">
    <location>
        <begin position="35"/>
        <end position="54"/>
    </location>
</feature>
<dbReference type="AlphaFoldDB" id="A0A2G9TRK0"/>
<protein>
    <submittedName>
        <fullName evidence="2">Uncharacterized protein</fullName>
    </submittedName>
</protein>
<organism evidence="2 3">
    <name type="scientific">Teladorsagia circumcincta</name>
    <name type="common">Brown stomach worm</name>
    <name type="synonym">Ostertagia circumcincta</name>
    <dbReference type="NCBI Taxonomy" id="45464"/>
    <lineage>
        <taxon>Eukaryota</taxon>
        <taxon>Metazoa</taxon>
        <taxon>Ecdysozoa</taxon>
        <taxon>Nematoda</taxon>
        <taxon>Chromadorea</taxon>
        <taxon>Rhabditida</taxon>
        <taxon>Rhabditina</taxon>
        <taxon>Rhabditomorpha</taxon>
        <taxon>Strongyloidea</taxon>
        <taxon>Trichostrongylidae</taxon>
        <taxon>Teladorsagia</taxon>
    </lineage>
</organism>
<sequence>MSNVTKLCTLAIAVIFPWFATMVVQTVCGRECDKIWMLMVPLVFFSGFAFRHTLQQVKQYANKQQTKTR</sequence>
<keyword evidence="3" id="KW-1185">Reference proteome</keyword>
<keyword evidence="1" id="KW-0812">Transmembrane</keyword>
<name>A0A2G9TRK0_TELCI</name>
<gene>
    <name evidence="2" type="ORF">TELCIR_17885</name>
</gene>
<keyword evidence="1" id="KW-1133">Transmembrane helix</keyword>
<reference evidence="2 3" key="1">
    <citation type="submission" date="2015-09" db="EMBL/GenBank/DDBJ databases">
        <title>Draft genome of the parasitic nematode Teladorsagia circumcincta isolate WARC Sus (inbred).</title>
        <authorList>
            <person name="Mitreva M."/>
        </authorList>
    </citation>
    <scope>NUCLEOTIDE SEQUENCE [LARGE SCALE GENOMIC DNA]</scope>
    <source>
        <strain evidence="2 3">S</strain>
    </source>
</reference>
<evidence type="ECO:0000256" key="1">
    <source>
        <dbReference type="SAM" id="Phobius"/>
    </source>
</evidence>